<feature type="coiled-coil region" evidence="1">
    <location>
        <begin position="218"/>
        <end position="245"/>
    </location>
</feature>
<comment type="caution">
    <text evidence="2">The sequence shown here is derived from an EMBL/GenBank/DDBJ whole genome shotgun (WGS) entry which is preliminary data.</text>
</comment>
<gene>
    <name evidence="2" type="ORF">J2T55_000197</name>
</gene>
<keyword evidence="1" id="KW-0175">Coiled coil</keyword>
<dbReference type="Proteomes" id="UP001204445">
    <property type="component" value="Unassembled WGS sequence"/>
</dbReference>
<dbReference type="RefSeq" id="WP_259053622.1">
    <property type="nucleotide sequence ID" value="NZ_JANUCT010000001.1"/>
</dbReference>
<evidence type="ECO:0000313" key="2">
    <source>
        <dbReference type="EMBL" id="MCS3902205.1"/>
    </source>
</evidence>
<dbReference type="EMBL" id="JANUCT010000001">
    <property type="protein sequence ID" value="MCS3902205.1"/>
    <property type="molecule type" value="Genomic_DNA"/>
</dbReference>
<protein>
    <submittedName>
        <fullName evidence="2">Uncharacterized protein</fullName>
    </submittedName>
</protein>
<dbReference type="NCBIfam" id="NF041770">
    <property type="entry name" value="CFI_box_CTERM"/>
    <property type="match status" value="1"/>
</dbReference>
<name>A0AAE3HH62_9GAMM</name>
<dbReference type="InterPro" id="IPR049886">
    <property type="entry name" value="CFI_box_CTERM_dom"/>
</dbReference>
<organism evidence="2 3">
    <name type="scientific">Methylohalomonas lacus</name>
    <dbReference type="NCBI Taxonomy" id="398773"/>
    <lineage>
        <taxon>Bacteria</taxon>
        <taxon>Pseudomonadati</taxon>
        <taxon>Pseudomonadota</taxon>
        <taxon>Gammaproteobacteria</taxon>
        <taxon>Methylohalomonadales</taxon>
        <taxon>Methylohalomonadaceae</taxon>
        <taxon>Methylohalomonas</taxon>
    </lineage>
</organism>
<accession>A0AAE3HH62</accession>
<dbReference type="AlphaFoldDB" id="A0AAE3HH62"/>
<evidence type="ECO:0000256" key="1">
    <source>
        <dbReference type="SAM" id="Coils"/>
    </source>
</evidence>
<evidence type="ECO:0000313" key="3">
    <source>
        <dbReference type="Proteomes" id="UP001204445"/>
    </source>
</evidence>
<keyword evidence="3" id="KW-1185">Reference proteome</keyword>
<proteinExistence type="predicted"/>
<reference evidence="2" key="1">
    <citation type="submission" date="2022-08" db="EMBL/GenBank/DDBJ databases">
        <title>Genomic Encyclopedia of Type Strains, Phase III (KMG-III): the genomes of soil and plant-associated and newly described type strains.</title>
        <authorList>
            <person name="Whitman W."/>
        </authorList>
    </citation>
    <scope>NUCLEOTIDE SEQUENCE</scope>
    <source>
        <strain evidence="2">HMT 1</strain>
    </source>
</reference>
<sequence>MSDLNNDILNPETNSLESIALLVGIIYTIGVLDEANSSESEIEERNDIVFHAIVPALYTLYFRIKNPEKVGADIIEPLMPLMDGISSEPGTIPERREVFRRRDMMEIINHLSTELNVDNFEFIITQSCDYIKHPVLRTAACIYCVEVASAGDGIGKIEEGALNFITQELNLQNSDGTLNEVAIGATRMFLALDDVPEHDNFGHLNPKVRQKIEQNYNQIEEKDAFDELFEEMEKAREEAKNEARANSKCFIATSLLGSTHPDLDVLRNFRDTVLSKAAAGRLFIDWYNENGEYLATRIKRNSLASIIIRQLILKPIIFIIKMTKRK</sequence>